<feature type="signal peptide" evidence="1">
    <location>
        <begin position="1"/>
        <end position="17"/>
    </location>
</feature>
<name>A0AAN8EUB0_TRICO</name>
<gene>
    <name evidence="2" type="ORF">GCK32_020595</name>
</gene>
<comment type="caution">
    <text evidence="2">The sequence shown here is derived from an EMBL/GenBank/DDBJ whole genome shotgun (WGS) entry which is preliminary data.</text>
</comment>
<organism evidence="2 3">
    <name type="scientific">Trichostrongylus colubriformis</name>
    <name type="common">Black scour worm</name>
    <dbReference type="NCBI Taxonomy" id="6319"/>
    <lineage>
        <taxon>Eukaryota</taxon>
        <taxon>Metazoa</taxon>
        <taxon>Ecdysozoa</taxon>
        <taxon>Nematoda</taxon>
        <taxon>Chromadorea</taxon>
        <taxon>Rhabditida</taxon>
        <taxon>Rhabditina</taxon>
        <taxon>Rhabditomorpha</taxon>
        <taxon>Strongyloidea</taxon>
        <taxon>Trichostrongylidae</taxon>
        <taxon>Trichostrongylus</taxon>
    </lineage>
</organism>
<dbReference type="EMBL" id="WIXE01023771">
    <property type="protein sequence ID" value="KAK5966187.1"/>
    <property type="molecule type" value="Genomic_DNA"/>
</dbReference>
<feature type="non-terminal residue" evidence="2">
    <location>
        <position position="69"/>
    </location>
</feature>
<sequence>MKLLILFSLALLEHAITNTIVPYNWLSLALLSSSEYNPRPLSHGDRAHYEVLCSRLLGLNPVQRALCAQ</sequence>
<feature type="chain" id="PRO_5042886108" description="Secreted protein" evidence="1">
    <location>
        <begin position="18"/>
        <end position="69"/>
    </location>
</feature>
<evidence type="ECO:0000313" key="2">
    <source>
        <dbReference type="EMBL" id="KAK5966187.1"/>
    </source>
</evidence>
<keyword evidence="3" id="KW-1185">Reference proteome</keyword>
<reference evidence="2 3" key="1">
    <citation type="submission" date="2019-10" db="EMBL/GenBank/DDBJ databases">
        <title>Assembly and Annotation for the nematode Trichostrongylus colubriformis.</title>
        <authorList>
            <person name="Martin J."/>
        </authorList>
    </citation>
    <scope>NUCLEOTIDE SEQUENCE [LARGE SCALE GENOMIC DNA]</scope>
    <source>
        <strain evidence="2">G859</strain>
        <tissue evidence="2">Whole worm</tissue>
    </source>
</reference>
<accession>A0AAN8EUB0</accession>
<keyword evidence="1" id="KW-0732">Signal</keyword>
<proteinExistence type="predicted"/>
<dbReference type="AlphaFoldDB" id="A0AAN8EUB0"/>
<evidence type="ECO:0000313" key="3">
    <source>
        <dbReference type="Proteomes" id="UP001331761"/>
    </source>
</evidence>
<protein>
    <recommendedName>
        <fullName evidence="4">Secreted protein</fullName>
    </recommendedName>
</protein>
<dbReference type="Proteomes" id="UP001331761">
    <property type="component" value="Unassembled WGS sequence"/>
</dbReference>
<evidence type="ECO:0008006" key="4">
    <source>
        <dbReference type="Google" id="ProtNLM"/>
    </source>
</evidence>
<evidence type="ECO:0000256" key="1">
    <source>
        <dbReference type="SAM" id="SignalP"/>
    </source>
</evidence>